<name>A0ABU0HC91_9HYPH</name>
<dbReference type="Proteomes" id="UP001241603">
    <property type="component" value="Unassembled WGS sequence"/>
</dbReference>
<dbReference type="RefSeq" id="WP_266350796.1">
    <property type="nucleotide sequence ID" value="NZ_JAPKNG010000006.1"/>
</dbReference>
<evidence type="ECO:0000313" key="3">
    <source>
        <dbReference type="Proteomes" id="UP001241603"/>
    </source>
</evidence>
<dbReference type="EMBL" id="JAUSVO010000006">
    <property type="protein sequence ID" value="MDQ0439921.1"/>
    <property type="molecule type" value="Genomic_DNA"/>
</dbReference>
<gene>
    <name evidence="2" type="ORF">QO014_004327</name>
</gene>
<feature type="region of interest" description="Disordered" evidence="1">
    <location>
        <begin position="220"/>
        <end position="241"/>
    </location>
</feature>
<evidence type="ECO:0000313" key="2">
    <source>
        <dbReference type="EMBL" id="MDQ0439921.1"/>
    </source>
</evidence>
<accession>A0ABU0HC91</accession>
<reference evidence="2 3" key="1">
    <citation type="submission" date="2023-07" db="EMBL/GenBank/DDBJ databases">
        <title>Genomic Encyclopedia of Type Strains, Phase IV (KMG-IV): sequencing the most valuable type-strain genomes for metagenomic binning, comparative biology and taxonomic classification.</title>
        <authorList>
            <person name="Goeker M."/>
        </authorList>
    </citation>
    <scope>NUCLEOTIDE SEQUENCE [LARGE SCALE GENOMIC DNA]</scope>
    <source>
        <strain evidence="2 3">B6-8</strain>
    </source>
</reference>
<evidence type="ECO:0000256" key="1">
    <source>
        <dbReference type="SAM" id="MobiDB-lite"/>
    </source>
</evidence>
<proteinExistence type="predicted"/>
<protein>
    <submittedName>
        <fullName evidence="2">Uncharacterized protein</fullName>
    </submittedName>
</protein>
<organism evidence="2 3">
    <name type="scientific">Kaistia dalseonensis</name>
    <dbReference type="NCBI Taxonomy" id="410840"/>
    <lineage>
        <taxon>Bacteria</taxon>
        <taxon>Pseudomonadati</taxon>
        <taxon>Pseudomonadota</taxon>
        <taxon>Alphaproteobacteria</taxon>
        <taxon>Hyphomicrobiales</taxon>
        <taxon>Kaistiaceae</taxon>
        <taxon>Kaistia</taxon>
    </lineage>
</organism>
<sequence length="241" mass="26319">MAKKKRSIFRKILLGTFGLLLFFMIVGLFAEKKEHVETAANAGSDSLEVPETPAPAPAAVADAIEAPAVTSPAPVAEAPAQVEETIATKAEQVSEITPPTTQRFHEADRYMTLCLQPDERVECERNKEELRALYNEAYGGDYQARRNLAYFLQVGTAAMVKNATQSCTWRLIIVASSAKQVDQSDWSNMNLICGRLSEQDLAQAKAQAVTLTTRMTMGDPIDDETIDTTGLDATAHPLTLE</sequence>
<keyword evidence="3" id="KW-1185">Reference proteome</keyword>
<comment type="caution">
    <text evidence="2">The sequence shown here is derived from an EMBL/GenBank/DDBJ whole genome shotgun (WGS) entry which is preliminary data.</text>
</comment>